<evidence type="ECO:0008006" key="4">
    <source>
        <dbReference type="Google" id="ProtNLM"/>
    </source>
</evidence>
<evidence type="ECO:0000256" key="1">
    <source>
        <dbReference type="SAM" id="Phobius"/>
    </source>
</evidence>
<feature type="transmembrane region" description="Helical" evidence="1">
    <location>
        <begin position="61"/>
        <end position="81"/>
    </location>
</feature>
<dbReference type="Proteomes" id="UP000051020">
    <property type="component" value="Unassembled WGS sequence"/>
</dbReference>
<feature type="transmembrane region" description="Helical" evidence="1">
    <location>
        <begin position="31"/>
        <end position="49"/>
    </location>
</feature>
<organism evidence="2 3">
    <name type="scientific">Lactiplantibacillus pentosus DSM 20314</name>
    <dbReference type="NCBI Taxonomy" id="1423791"/>
    <lineage>
        <taxon>Bacteria</taxon>
        <taxon>Bacillati</taxon>
        <taxon>Bacillota</taxon>
        <taxon>Bacilli</taxon>
        <taxon>Lactobacillales</taxon>
        <taxon>Lactobacillaceae</taxon>
        <taxon>Lactiplantibacillus</taxon>
    </lineage>
</organism>
<dbReference type="EMBL" id="AZCU01000019">
    <property type="protein sequence ID" value="KRK22903.1"/>
    <property type="molecule type" value="Genomic_DNA"/>
</dbReference>
<gene>
    <name evidence="2" type="ORF">FD24_GL001329</name>
</gene>
<accession>A0A837R8I1</accession>
<evidence type="ECO:0000313" key="3">
    <source>
        <dbReference type="Proteomes" id="UP000051020"/>
    </source>
</evidence>
<proteinExistence type="predicted"/>
<reference evidence="2 3" key="1">
    <citation type="journal article" date="2015" name="Genome Announc.">
        <title>Expanding the biotechnology potential of lactobacilli through comparative genomics of 213 strains and associated genera.</title>
        <authorList>
            <person name="Sun Z."/>
            <person name="Harris H.M."/>
            <person name="McCann A."/>
            <person name="Guo C."/>
            <person name="Argimon S."/>
            <person name="Zhang W."/>
            <person name="Yang X."/>
            <person name="Jeffery I.B."/>
            <person name="Cooney J.C."/>
            <person name="Kagawa T.F."/>
            <person name="Liu W."/>
            <person name="Song Y."/>
            <person name="Salvetti E."/>
            <person name="Wrobel A."/>
            <person name="Rasinkangas P."/>
            <person name="Parkhill J."/>
            <person name="Rea M.C."/>
            <person name="O'Sullivan O."/>
            <person name="Ritari J."/>
            <person name="Douillard F.P."/>
            <person name="Paul Ross R."/>
            <person name="Yang R."/>
            <person name="Briner A.E."/>
            <person name="Felis G.E."/>
            <person name="de Vos W.M."/>
            <person name="Barrangou R."/>
            <person name="Klaenhammer T.R."/>
            <person name="Caufield P.W."/>
            <person name="Cui Y."/>
            <person name="Zhang H."/>
            <person name="O'Toole P.W."/>
        </authorList>
    </citation>
    <scope>NUCLEOTIDE SEQUENCE [LARGE SCALE GENOMIC DNA]</scope>
    <source>
        <strain evidence="2 3">DSM 20314</strain>
    </source>
</reference>
<keyword evidence="1" id="KW-1133">Transmembrane helix</keyword>
<keyword evidence="1" id="KW-0472">Membrane</keyword>
<protein>
    <recommendedName>
        <fullName evidence="4">Integral membrane protein</fullName>
    </recommendedName>
</protein>
<comment type="caution">
    <text evidence="2">The sequence shown here is derived from an EMBL/GenBank/DDBJ whole genome shotgun (WGS) entry which is preliminary data.</text>
</comment>
<name>A0A837R8I1_LACPE</name>
<evidence type="ECO:0000313" key="2">
    <source>
        <dbReference type="EMBL" id="KRK22903.1"/>
    </source>
</evidence>
<keyword evidence="1" id="KW-0812">Transmembrane</keyword>
<sequence length="87" mass="9070">MINMPWLAAVLMGFTIGVITNAVGTHDRRQVRVHLILGAAGAVIGQWLFSAVGPGIAGMRLLPVVGSAVTLIVVGSVLLQLRRVGQS</sequence>
<feature type="transmembrane region" description="Helical" evidence="1">
    <location>
        <begin position="6"/>
        <end position="24"/>
    </location>
</feature>
<dbReference type="AlphaFoldDB" id="A0A837R8I1"/>